<proteinExistence type="predicted"/>
<dbReference type="AlphaFoldDB" id="A0A2W0F1D5"/>
<dbReference type="OrthoDB" id="6849826at2"/>
<comment type="caution">
    <text evidence="1">The sequence shown here is derived from an EMBL/GenBank/DDBJ whole genome shotgun (WGS) entry which is preliminary data.</text>
</comment>
<organism evidence="1 2">
    <name type="scientific">Pseudomonas jessenii</name>
    <dbReference type="NCBI Taxonomy" id="77298"/>
    <lineage>
        <taxon>Bacteria</taxon>
        <taxon>Pseudomonadati</taxon>
        <taxon>Pseudomonadota</taxon>
        <taxon>Gammaproteobacteria</taxon>
        <taxon>Pseudomonadales</taxon>
        <taxon>Pseudomonadaceae</taxon>
        <taxon>Pseudomonas</taxon>
    </lineage>
</organism>
<reference evidence="1 2" key="1">
    <citation type="journal article" date="2018" name="Appl. Microbiol. Biotechnol.">
        <title>Characterization of the caprolactam degradation pathway in Pseudomonas jessenii using mass spectrometry-based proteomics.</title>
        <authorList>
            <person name="Otzen M."/>
            <person name="Palacio C."/>
            <person name="Janssen D.B."/>
        </authorList>
    </citation>
    <scope>NUCLEOTIDE SEQUENCE [LARGE SCALE GENOMIC DNA]</scope>
    <source>
        <strain evidence="1 2">GO3</strain>
    </source>
</reference>
<name>A0A2W0F1D5_PSEJE</name>
<protein>
    <submittedName>
        <fullName evidence="1">Uncharacterized protein</fullName>
    </submittedName>
</protein>
<sequence>MKIGKRSVLKVGLANLHYSEYEHSRIEAHAFSIQRPDGTKGVWQAGGLMKSARQLQTLALETFKDFGEEIVSIRENKDFNSSAIERLSKEKIEDVSAALLPAMQSVAKDMRTLAETVTQGFSPVTPRASSDIAGFLADQELRALVRGLSSDERRNLMSEARQGGHPDIVEAVLRANPMLSGFNSEAAASLSRAGIAASRADDLEALRQMLAVYDDVLATTSQVGVSLSGMVANSTGYAGRFEKWRSGCEGSEALRAWLEKIPARGKPKAAAEESEAA</sequence>
<accession>A0A2W0F1D5</accession>
<gene>
    <name evidence="1" type="ORF">CRX42_05905</name>
</gene>
<evidence type="ECO:0000313" key="1">
    <source>
        <dbReference type="EMBL" id="PYY71485.1"/>
    </source>
</evidence>
<dbReference type="EMBL" id="PDLL01000041">
    <property type="protein sequence ID" value="PYY71485.1"/>
    <property type="molecule type" value="Genomic_DNA"/>
</dbReference>
<dbReference type="Proteomes" id="UP000247437">
    <property type="component" value="Unassembled WGS sequence"/>
</dbReference>
<evidence type="ECO:0000313" key="2">
    <source>
        <dbReference type="Proteomes" id="UP000247437"/>
    </source>
</evidence>
<dbReference type="RefSeq" id="WP_110658324.1">
    <property type="nucleotide sequence ID" value="NZ_PDLL01000041.1"/>
</dbReference>